<protein>
    <submittedName>
        <fullName evidence="1">Uncharacterized protein</fullName>
    </submittedName>
</protein>
<organism evidence="1 2">
    <name type="scientific">Arachis hypogaea</name>
    <name type="common">Peanut</name>
    <dbReference type="NCBI Taxonomy" id="3818"/>
    <lineage>
        <taxon>Eukaryota</taxon>
        <taxon>Viridiplantae</taxon>
        <taxon>Streptophyta</taxon>
        <taxon>Embryophyta</taxon>
        <taxon>Tracheophyta</taxon>
        <taxon>Spermatophyta</taxon>
        <taxon>Magnoliopsida</taxon>
        <taxon>eudicotyledons</taxon>
        <taxon>Gunneridae</taxon>
        <taxon>Pentapetalae</taxon>
        <taxon>rosids</taxon>
        <taxon>fabids</taxon>
        <taxon>Fabales</taxon>
        <taxon>Fabaceae</taxon>
        <taxon>Papilionoideae</taxon>
        <taxon>50 kb inversion clade</taxon>
        <taxon>dalbergioids sensu lato</taxon>
        <taxon>Dalbergieae</taxon>
        <taxon>Pterocarpus clade</taxon>
        <taxon>Arachis</taxon>
    </lineage>
</organism>
<evidence type="ECO:0000313" key="1">
    <source>
        <dbReference type="EMBL" id="RYR39916.1"/>
    </source>
</evidence>
<gene>
    <name evidence="1" type="ORF">Ahy_A09g045555</name>
</gene>
<dbReference type="Proteomes" id="UP000289738">
    <property type="component" value="Chromosome A09"/>
</dbReference>
<keyword evidence="2" id="KW-1185">Reference proteome</keyword>
<dbReference type="AlphaFoldDB" id="A0A445BMP6"/>
<accession>A0A445BMP6</accession>
<proteinExistence type="predicted"/>
<name>A0A445BMP6_ARAHY</name>
<evidence type="ECO:0000313" key="2">
    <source>
        <dbReference type="Proteomes" id="UP000289738"/>
    </source>
</evidence>
<reference evidence="1 2" key="1">
    <citation type="submission" date="2019-01" db="EMBL/GenBank/DDBJ databases">
        <title>Sequencing of cultivated peanut Arachis hypogaea provides insights into genome evolution and oil improvement.</title>
        <authorList>
            <person name="Chen X."/>
        </authorList>
    </citation>
    <scope>NUCLEOTIDE SEQUENCE [LARGE SCALE GENOMIC DNA]</scope>
    <source>
        <strain evidence="2">cv. Fuhuasheng</strain>
        <tissue evidence="1">Leaves</tissue>
    </source>
</reference>
<dbReference type="EMBL" id="SDMP01000009">
    <property type="protein sequence ID" value="RYR39916.1"/>
    <property type="molecule type" value="Genomic_DNA"/>
</dbReference>
<comment type="caution">
    <text evidence="1">The sequence shown here is derived from an EMBL/GenBank/DDBJ whole genome shotgun (WGS) entry which is preliminary data.</text>
</comment>
<sequence length="224" mass="24941">MLLFSISDNEGESVEVSLDRSPSVISSDHVCLIYDQRCANFLKRKVQTRRMFQINVSAVSISAGLENVTVQLKGFGVHLVNPLEHQIFRVKKEDSVRSGGSVVAAQSFAAAGGFHRNWKVQTEVAPRTGVLRTGGKKWRNREERKGRREKGGLATVVAGGRDGRTDGRLVWRSAGWTGFQRRREERKKVGRAWLLNARSLLAFINLPGDMVRDDFGAIFTKSGT</sequence>